<dbReference type="PANTHER" id="PTHR23001">
    <property type="entry name" value="EUKARYOTIC TRANSLATION INITIATION FACTOR"/>
    <property type="match status" value="1"/>
</dbReference>
<comment type="caution">
    <text evidence="9">The sequence shown here is derived from an EMBL/GenBank/DDBJ whole genome shotgun (WGS) entry which is preliminary data.</text>
</comment>
<dbReference type="EMBL" id="JAPDFW010000072">
    <property type="protein sequence ID" value="KAJ5073825.1"/>
    <property type="molecule type" value="Genomic_DNA"/>
</dbReference>
<feature type="coiled-coil region" evidence="6">
    <location>
        <begin position="140"/>
        <end position="179"/>
    </location>
</feature>
<dbReference type="SUPFAM" id="SSF100966">
    <property type="entry name" value="Translation initiation factor 2 beta, aIF2beta, N-terminal domain"/>
    <property type="match status" value="1"/>
</dbReference>
<keyword evidence="2 9" id="KW-0396">Initiation factor</keyword>
<dbReference type="PANTHER" id="PTHR23001:SF7">
    <property type="entry name" value="EUKARYOTIC TRANSLATION INITIATION FACTOR 5"/>
    <property type="match status" value="1"/>
</dbReference>
<dbReference type="OrthoDB" id="10250831at2759"/>
<dbReference type="SUPFAM" id="SSF48371">
    <property type="entry name" value="ARM repeat"/>
    <property type="match status" value="1"/>
</dbReference>
<comment type="similarity">
    <text evidence="1">Belongs to the eIF-2-beta/eIF-5 family.</text>
</comment>
<dbReference type="FunFam" id="3.30.30.170:FF:000002">
    <property type="entry name" value="Eukaryotic translation initiation factor 5"/>
    <property type="match status" value="1"/>
</dbReference>
<evidence type="ECO:0000313" key="10">
    <source>
        <dbReference type="Proteomes" id="UP001149090"/>
    </source>
</evidence>
<sequence>MINIRKDIIDESYRYKMPALESRIEGRGNGVKTVITNMNKIAEALETEPDIITKFFGFELGAQSKWEKKTLRSVVNGRFDTDDLQDLLYKFIDKFILCQGCFLPELDAKIDRHNRLEFSCRACGKSFYADSSNRLTGFIIKSLELKKQEERKKSKNLQAKKEQAKIDETKMEFQDVEVDENDWALDTSKAAEEMRLHTQLGLLRDPKKTNMKLLLFKFRDFLESQPSPQLISFKIKQVAKACSWNRTTRTLFACELFFSSNMLEQIPKTKEIFSRLMKHKRSQIVLLGYLERFCGEEHRNFIEFAPHILKALYDEDLIEEENILEWAEQTSSKFTSETVFKEIITKVQPVVDWLKNAESESEDDGEDDDGDDGDDDGEDNGEDNDDGDGDDDQN</sequence>
<evidence type="ECO:0000256" key="3">
    <source>
        <dbReference type="ARBA" id="ARBA00022741"/>
    </source>
</evidence>
<reference evidence="9" key="1">
    <citation type="submission" date="2022-10" db="EMBL/GenBank/DDBJ databases">
        <title>Novel sulphate-reducing endosymbionts in the free-living metamonad Anaeramoeba.</title>
        <authorList>
            <person name="Jerlstrom-Hultqvist J."/>
            <person name="Cepicka I."/>
            <person name="Gallot-Lavallee L."/>
            <person name="Salas-Leiva D."/>
            <person name="Curtis B.A."/>
            <person name="Zahonova K."/>
            <person name="Pipaliya S."/>
            <person name="Dacks J."/>
            <person name="Roger A.J."/>
        </authorList>
    </citation>
    <scope>NUCLEOTIDE SEQUENCE</scope>
    <source>
        <strain evidence="9">BMAN</strain>
    </source>
</reference>
<dbReference type="GO" id="GO:0071074">
    <property type="term" value="F:eukaryotic initiation factor eIF2 binding"/>
    <property type="evidence" value="ECO:0007669"/>
    <property type="project" value="TreeGrafter"/>
</dbReference>
<evidence type="ECO:0000313" key="9">
    <source>
        <dbReference type="EMBL" id="KAJ5073825.1"/>
    </source>
</evidence>
<dbReference type="InterPro" id="IPR016024">
    <property type="entry name" value="ARM-type_fold"/>
</dbReference>
<dbReference type="InterPro" id="IPR002735">
    <property type="entry name" value="Transl_init_fac_IF2/IF5_dom"/>
</dbReference>
<feature type="compositionally biased region" description="Acidic residues" evidence="7">
    <location>
        <begin position="359"/>
        <end position="394"/>
    </location>
</feature>
<dbReference type="GO" id="GO:0005092">
    <property type="term" value="F:GDP-dissociation inhibitor activity"/>
    <property type="evidence" value="ECO:0007669"/>
    <property type="project" value="TreeGrafter"/>
</dbReference>
<evidence type="ECO:0000256" key="7">
    <source>
        <dbReference type="SAM" id="MobiDB-lite"/>
    </source>
</evidence>
<evidence type="ECO:0000256" key="4">
    <source>
        <dbReference type="ARBA" id="ARBA00022917"/>
    </source>
</evidence>
<dbReference type="CDD" id="cd11561">
    <property type="entry name" value="W2_eIF5"/>
    <property type="match status" value="1"/>
</dbReference>
<dbReference type="PROSITE" id="PS51363">
    <property type="entry name" value="W2"/>
    <property type="match status" value="1"/>
</dbReference>
<dbReference type="OMA" id="MLNLKCA"/>
<accession>A0A9Q0LJU5</accession>
<evidence type="ECO:0000256" key="6">
    <source>
        <dbReference type="SAM" id="Coils"/>
    </source>
</evidence>
<dbReference type="Gene3D" id="2.20.25.350">
    <property type="match status" value="1"/>
</dbReference>
<dbReference type="AlphaFoldDB" id="A0A9Q0LJU5"/>
<keyword evidence="6" id="KW-0175">Coiled coil</keyword>
<protein>
    <submittedName>
        <fullName evidence="9">Eukaryotic translation initiation factor 5</fullName>
    </submittedName>
</protein>
<evidence type="ECO:0000256" key="2">
    <source>
        <dbReference type="ARBA" id="ARBA00022540"/>
    </source>
</evidence>
<dbReference type="GO" id="GO:0005525">
    <property type="term" value="F:GTP binding"/>
    <property type="evidence" value="ECO:0007669"/>
    <property type="project" value="UniProtKB-KW"/>
</dbReference>
<evidence type="ECO:0000256" key="1">
    <source>
        <dbReference type="ARBA" id="ARBA00010397"/>
    </source>
</evidence>
<name>A0A9Q0LJU5_ANAIG</name>
<keyword evidence="4" id="KW-0648">Protein biosynthesis</keyword>
<keyword evidence="5" id="KW-0342">GTP-binding</keyword>
<gene>
    <name evidence="9" type="ORF">M0811_08389</name>
</gene>
<dbReference type="Gene3D" id="3.30.30.170">
    <property type="match status" value="1"/>
</dbReference>
<evidence type="ECO:0000256" key="5">
    <source>
        <dbReference type="ARBA" id="ARBA00023134"/>
    </source>
</evidence>
<dbReference type="Pfam" id="PF01873">
    <property type="entry name" value="eIF-5_eIF-2B"/>
    <property type="match status" value="1"/>
</dbReference>
<keyword evidence="10" id="KW-1185">Reference proteome</keyword>
<dbReference type="InterPro" id="IPR016189">
    <property type="entry name" value="Transl_init_fac_IF2/IF5_N"/>
</dbReference>
<dbReference type="InterPro" id="IPR003307">
    <property type="entry name" value="W2_domain"/>
</dbReference>
<proteinExistence type="inferred from homology"/>
<evidence type="ECO:0000259" key="8">
    <source>
        <dbReference type="PROSITE" id="PS51363"/>
    </source>
</evidence>
<feature type="region of interest" description="Disordered" evidence="7">
    <location>
        <begin position="354"/>
        <end position="394"/>
    </location>
</feature>
<dbReference type="GO" id="GO:0005829">
    <property type="term" value="C:cytosol"/>
    <property type="evidence" value="ECO:0007669"/>
    <property type="project" value="TreeGrafter"/>
</dbReference>
<keyword evidence="3" id="KW-0547">Nucleotide-binding</keyword>
<feature type="domain" description="W2" evidence="8">
    <location>
        <begin position="204"/>
        <end position="364"/>
    </location>
</feature>
<dbReference type="SMART" id="SM00515">
    <property type="entry name" value="eIF5C"/>
    <property type="match status" value="1"/>
</dbReference>
<dbReference type="GO" id="GO:0003743">
    <property type="term" value="F:translation initiation factor activity"/>
    <property type="evidence" value="ECO:0007669"/>
    <property type="project" value="UniProtKB-KW"/>
</dbReference>
<dbReference type="Gene3D" id="1.25.40.180">
    <property type="match status" value="1"/>
</dbReference>
<dbReference type="SMART" id="SM00653">
    <property type="entry name" value="eIF2B_5"/>
    <property type="match status" value="1"/>
</dbReference>
<dbReference type="InterPro" id="IPR045196">
    <property type="entry name" value="IF2/IF5"/>
</dbReference>
<dbReference type="Pfam" id="PF02020">
    <property type="entry name" value="W2"/>
    <property type="match status" value="1"/>
</dbReference>
<dbReference type="Proteomes" id="UP001149090">
    <property type="component" value="Unassembled WGS sequence"/>
</dbReference>
<dbReference type="GO" id="GO:0001732">
    <property type="term" value="P:formation of cytoplasmic translation initiation complex"/>
    <property type="evidence" value="ECO:0007669"/>
    <property type="project" value="TreeGrafter"/>
</dbReference>
<organism evidence="9 10">
    <name type="scientific">Anaeramoeba ignava</name>
    <name type="common">Anaerobic marine amoeba</name>
    <dbReference type="NCBI Taxonomy" id="1746090"/>
    <lineage>
        <taxon>Eukaryota</taxon>
        <taxon>Metamonada</taxon>
        <taxon>Anaeramoebidae</taxon>
        <taxon>Anaeramoeba</taxon>
    </lineage>
</organism>